<dbReference type="SUPFAM" id="SSF48371">
    <property type="entry name" value="ARM repeat"/>
    <property type="match status" value="1"/>
</dbReference>
<feature type="compositionally biased region" description="Basic and acidic residues" evidence="3">
    <location>
        <begin position="348"/>
        <end position="357"/>
    </location>
</feature>
<dbReference type="InterPro" id="IPR019734">
    <property type="entry name" value="TPR_rpt"/>
</dbReference>
<dbReference type="InterPro" id="IPR011989">
    <property type="entry name" value="ARM-like"/>
</dbReference>
<feature type="domain" description="TOG" evidence="4">
    <location>
        <begin position="430"/>
        <end position="675"/>
    </location>
</feature>
<dbReference type="Proteomes" id="UP001497392">
    <property type="component" value="Unassembled WGS sequence"/>
</dbReference>
<feature type="region of interest" description="Disordered" evidence="3">
    <location>
        <begin position="663"/>
        <end position="731"/>
    </location>
</feature>
<dbReference type="PROSITE" id="PS50293">
    <property type="entry name" value="TPR_REGION"/>
    <property type="match status" value="1"/>
</dbReference>
<feature type="region of interest" description="Disordered" evidence="3">
    <location>
        <begin position="160"/>
        <end position="200"/>
    </location>
</feature>
<dbReference type="Gene3D" id="1.25.10.10">
    <property type="entry name" value="Leucine-rich Repeat Variant"/>
    <property type="match status" value="1"/>
</dbReference>
<comment type="caution">
    <text evidence="5">The sequence shown here is derived from an EMBL/GenBank/DDBJ whole genome shotgun (WGS) entry which is preliminary data.</text>
</comment>
<dbReference type="InterPro" id="IPR034085">
    <property type="entry name" value="TOG"/>
</dbReference>
<dbReference type="InterPro" id="IPR011990">
    <property type="entry name" value="TPR-like_helical_dom_sf"/>
</dbReference>
<evidence type="ECO:0000313" key="5">
    <source>
        <dbReference type="EMBL" id="CAL5219862.1"/>
    </source>
</evidence>
<keyword evidence="2" id="KW-0175">Coiled coil</keyword>
<evidence type="ECO:0000313" key="6">
    <source>
        <dbReference type="Proteomes" id="UP001497392"/>
    </source>
</evidence>
<reference evidence="5 6" key="1">
    <citation type="submission" date="2024-06" db="EMBL/GenBank/DDBJ databases">
        <authorList>
            <person name="Kraege A."/>
            <person name="Thomma B."/>
        </authorList>
    </citation>
    <scope>NUCLEOTIDE SEQUENCE [LARGE SCALE GENOMIC DNA]</scope>
</reference>
<dbReference type="EMBL" id="CAXHTA020000002">
    <property type="protein sequence ID" value="CAL5219862.1"/>
    <property type="molecule type" value="Genomic_DNA"/>
</dbReference>
<dbReference type="PANTHER" id="PTHR13371:SF0">
    <property type="entry name" value="CENTROSOMAL PROTEIN OF 104 KDA"/>
    <property type="match status" value="1"/>
</dbReference>
<sequence length="890" mass="94917">MVPSPRKLAYTVVSCSGEDPAHPASNLLSDDGQVSGWHTPRYCQWPQELMLRLEGPADLHQIQMLCHEYKIASKVELHVGMQHGDTVSWKRLGSFSFDSNERSKLQSRELKSVTVSVQALFLRIVLARCHINSQNIYKQAAILGLSINGSIQNEMAEINGERSLSTSTAEEEAAAKPRATQNGHASRQSEKPAQGSGVDAKTAARLRELEAQKAAAVRDEDYDEAKRLKLAIDGLRKLTSQLAELEARKRAAVDAEDYDAAKELKRDIERIRLSTDGRPAASRASPPLSGHGSRSPAAHPEHHAEGDATQSGTDRPNRRSSVAGSVDSQQQSPGNHVEADASPAGRRSTTEARDSMSGRRVSSTPSQAYDERPAVAAGSSPAAMQAAPAPARRSARGSLNDALSASSAADTTGRAPPGWPGDLAPPEAMSAADAKDASELAGVLEEYVLRCLFSKNWQLREAALQYIERQLSGDDLTKQAKQDLARCLGPTFSMTLMDKVPGVYLASVSLLKMLAASSILPAKECSAMVAGTTPALIEKAGENNARVQSAAVDALLNLAAIPDAALSSQAPLFLRPEKQTQWKRVLGRLTLLEALIPLFGVGKGDGYGVEQLMQFVGKAFSNSNADVRAAATRVTVLVHGKIGNAVKKQLPPGLNPKILEQLEASFGGPPGRAASPPLPAVAKRMSASSTPKQAPAPAPRNTAPAVAQSSGKKAPTNSRAKPASSQPSKVSKAAAAAPVTVQASAHANSKYTMAPAYPVDVPIPAASMSMSEEEAFHLMELQQREALYGPHHPNLADSLSNLAILYNQSGEYDKAQPLYERALQIYQTVHGPDHPDVAHTLTDLAVLHLEQGHEEQGRPLLERALVIQEAALGPDHPDVQAIRDVLEGED</sequence>
<name>A0ABP1FP78_9CHLO</name>
<keyword evidence="6" id="KW-1185">Reference proteome</keyword>
<gene>
    <name evidence="5" type="primary">g1780</name>
    <name evidence="5" type="ORF">VP750_LOCUS1521</name>
</gene>
<dbReference type="SMART" id="SM01349">
    <property type="entry name" value="TOG"/>
    <property type="match status" value="1"/>
</dbReference>
<dbReference type="InterPro" id="IPR008979">
    <property type="entry name" value="Galactose-bd-like_sf"/>
</dbReference>
<feature type="repeat" description="TPR" evidence="1">
    <location>
        <begin position="796"/>
        <end position="829"/>
    </location>
</feature>
<dbReference type="SUPFAM" id="SSF48452">
    <property type="entry name" value="TPR-like"/>
    <property type="match status" value="1"/>
</dbReference>
<feature type="compositionally biased region" description="Low complexity" evidence="3">
    <location>
        <begin position="374"/>
        <end position="410"/>
    </location>
</feature>
<dbReference type="PANTHER" id="PTHR13371">
    <property type="entry name" value="GLYCINE-, GLUTAMATE-, THIENYLCYCLOHEXYLPIPERIDINE-BINDING PROTEIN"/>
    <property type="match status" value="1"/>
</dbReference>
<dbReference type="SUPFAM" id="SSF49785">
    <property type="entry name" value="Galactose-binding domain-like"/>
    <property type="match status" value="1"/>
</dbReference>
<evidence type="ECO:0000256" key="1">
    <source>
        <dbReference type="PROSITE-ProRule" id="PRU00339"/>
    </source>
</evidence>
<dbReference type="PROSITE" id="PS50005">
    <property type="entry name" value="TPR"/>
    <property type="match status" value="1"/>
</dbReference>
<feature type="region of interest" description="Disordered" evidence="3">
    <location>
        <begin position="270"/>
        <end position="431"/>
    </location>
</feature>
<dbReference type="Pfam" id="PF21038">
    <property type="entry name" value="CEP104_N"/>
    <property type="match status" value="1"/>
</dbReference>
<proteinExistence type="predicted"/>
<feature type="coiled-coil region" evidence="2">
    <location>
        <begin position="228"/>
        <end position="255"/>
    </location>
</feature>
<evidence type="ECO:0000256" key="2">
    <source>
        <dbReference type="SAM" id="Coils"/>
    </source>
</evidence>
<evidence type="ECO:0000256" key="3">
    <source>
        <dbReference type="SAM" id="MobiDB-lite"/>
    </source>
</evidence>
<dbReference type="Pfam" id="PF21040">
    <property type="entry name" value="CEP104-like_TOG"/>
    <property type="match status" value="1"/>
</dbReference>
<evidence type="ECO:0000259" key="4">
    <source>
        <dbReference type="SMART" id="SM01349"/>
    </source>
</evidence>
<dbReference type="InterPro" id="IPR052607">
    <property type="entry name" value="CEP104-like"/>
</dbReference>
<dbReference type="InterPro" id="IPR048739">
    <property type="entry name" value="CEP104_N"/>
</dbReference>
<dbReference type="Gene3D" id="1.25.40.10">
    <property type="entry name" value="Tetratricopeptide repeat domain"/>
    <property type="match status" value="1"/>
</dbReference>
<dbReference type="InterPro" id="IPR016024">
    <property type="entry name" value="ARM-type_fold"/>
</dbReference>
<organism evidence="5 6">
    <name type="scientific">Coccomyxa viridis</name>
    <dbReference type="NCBI Taxonomy" id="1274662"/>
    <lineage>
        <taxon>Eukaryota</taxon>
        <taxon>Viridiplantae</taxon>
        <taxon>Chlorophyta</taxon>
        <taxon>core chlorophytes</taxon>
        <taxon>Trebouxiophyceae</taxon>
        <taxon>Trebouxiophyceae incertae sedis</taxon>
        <taxon>Coccomyxaceae</taxon>
        <taxon>Coccomyxa</taxon>
    </lineage>
</organism>
<protein>
    <submittedName>
        <fullName evidence="5">G1780 protein</fullName>
    </submittedName>
</protein>
<accession>A0ABP1FP78</accession>
<dbReference type="Pfam" id="PF13424">
    <property type="entry name" value="TPR_12"/>
    <property type="match status" value="1"/>
</dbReference>
<feature type="compositionally biased region" description="Polar residues" evidence="3">
    <location>
        <begin position="308"/>
        <end position="334"/>
    </location>
</feature>
<feature type="compositionally biased region" description="Low complexity" evidence="3">
    <location>
        <begin position="720"/>
        <end position="731"/>
    </location>
</feature>
<dbReference type="Gene3D" id="2.60.120.260">
    <property type="entry name" value="Galactose-binding domain-like"/>
    <property type="match status" value="1"/>
</dbReference>
<feature type="compositionally biased region" description="Polar residues" evidence="3">
    <location>
        <begin position="708"/>
        <end position="719"/>
    </location>
</feature>
<keyword evidence="1" id="KW-0802">TPR repeat</keyword>
<dbReference type="SMART" id="SM00028">
    <property type="entry name" value="TPR"/>
    <property type="match status" value="2"/>
</dbReference>